<organism evidence="14 15">
    <name type="scientific">Pontibacter indicus</name>
    <dbReference type="NCBI Taxonomy" id="1317125"/>
    <lineage>
        <taxon>Bacteria</taxon>
        <taxon>Pseudomonadati</taxon>
        <taxon>Bacteroidota</taxon>
        <taxon>Cytophagia</taxon>
        <taxon>Cytophagales</taxon>
        <taxon>Hymenobacteraceae</taxon>
        <taxon>Pontibacter</taxon>
    </lineage>
</organism>
<feature type="domain" description="3-dehydroquinate synthase N-terminal" evidence="12">
    <location>
        <begin position="72"/>
        <end position="184"/>
    </location>
</feature>
<comment type="function">
    <text evidence="4">Catalyzes the conversion of 3-deoxy-D-arabino-heptulosonate 7-phosphate (DAHP) to dehydroquinate (DHQ).</text>
</comment>
<evidence type="ECO:0000256" key="10">
    <source>
        <dbReference type="ARBA" id="ARBA00023285"/>
    </source>
</evidence>
<dbReference type="Gene3D" id="3.40.50.1970">
    <property type="match status" value="1"/>
</dbReference>
<evidence type="ECO:0000256" key="1">
    <source>
        <dbReference type="ARBA" id="ARBA00001911"/>
    </source>
</evidence>
<dbReference type="GO" id="GO:0046872">
    <property type="term" value="F:metal ion binding"/>
    <property type="evidence" value="ECO:0007669"/>
    <property type="project" value="UniProtKB-KW"/>
</dbReference>
<keyword evidence="15" id="KW-1185">Reference proteome</keyword>
<protein>
    <recommendedName>
        <fullName evidence="11">3-dehydroquinate synthase</fullName>
        <ecNumber evidence="11">4.2.3.4</ecNumber>
    </recommendedName>
</protein>
<keyword evidence="8" id="KW-0520">NAD</keyword>
<dbReference type="STRING" id="1317125.SAMN05444128_3770"/>
<comment type="cofactor">
    <cofactor evidence="3">
        <name>Zn(2+)</name>
        <dbReference type="ChEBI" id="CHEBI:29105"/>
    </cofactor>
</comment>
<evidence type="ECO:0000259" key="12">
    <source>
        <dbReference type="Pfam" id="PF01761"/>
    </source>
</evidence>
<dbReference type="PANTHER" id="PTHR43622:SF1">
    <property type="entry name" value="3-DEHYDROQUINATE SYNTHASE"/>
    <property type="match status" value="1"/>
</dbReference>
<evidence type="ECO:0000256" key="11">
    <source>
        <dbReference type="NCBIfam" id="TIGR01357"/>
    </source>
</evidence>
<evidence type="ECO:0000256" key="3">
    <source>
        <dbReference type="ARBA" id="ARBA00001947"/>
    </source>
</evidence>
<name>A0A1R3XSD8_9BACT</name>
<proteinExistence type="predicted"/>
<feature type="domain" description="3-dehydroquinate synthase C-terminal" evidence="13">
    <location>
        <begin position="186"/>
        <end position="327"/>
    </location>
</feature>
<dbReference type="FunFam" id="3.40.50.1970:FF:000007">
    <property type="entry name" value="Pentafunctional AROM polypeptide"/>
    <property type="match status" value="1"/>
</dbReference>
<evidence type="ECO:0000256" key="4">
    <source>
        <dbReference type="ARBA" id="ARBA00003485"/>
    </source>
</evidence>
<evidence type="ECO:0000256" key="9">
    <source>
        <dbReference type="ARBA" id="ARBA00023239"/>
    </source>
</evidence>
<keyword evidence="10" id="KW-0170">Cobalt</keyword>
<dbReference type="InterPro" id="IPR030960">
    <property type="entry name" value="DHQS/DOIS_N"/>
</dbReference>
<dbReference type="SUPFAM" id="SSF56796">
    <property type="entry name" value="Dehydroquinate synthase-like"/>
    <property type="match status" value="1"/>
</dbReference>
<keyword evidence="6" id="KW-0547">Nucleotide-binding</keyword>
<dbReference type="GO" id="GO:0003856">
    <property type="term" value="F:3-dehydroquinate synthase activity"/>
    <property type="evidence" value="ECO:0007669"/>
    <property type="project" value="UniProtKB-UniRule"/>
</dbReference>
<comment type="cofactor">
    <cofactor evidence="1">
        <name>NAD(+)</name>
        <dbReference type="ChEBI" id="CHEBI:57540"/>
    </cofactor>
</comment>
<sequence>MPVEGSCLDPAIPVLNKIRVTENIHIGRNVLPQLKAVLQNLAFSKVAVLVDENTLHHCYPQVKPYLPAHDIIQIQSGEAHKTLQTCEYIWQRMTELNLDRWSVLVNLGGGVIGDMGGFCAATFKRGLYFVQVPTTLLAQVDASVGGKTGIDFHGLKNHIGVYKEPKAVIIDPGFLSTLPQRQLKSGYAEIIKHWLIADAAAFEEQRHIGLFTEDWDALIRHSVGIKSAVVEADPLEGGYRKVLNFGHTVGHAVESYLMEQPGRELLHGEAIAVGMLCEAYLSVKKELLTRRELDQIETFLVSIYEKVKLTEEDIQSMAKLALQDKKNTHTTINCTLLQGIGKAVWDQPVTLAEIQEALRYYQLL</sequence>
<keyword evidence="5" id="KW-0479">Metal-binding</keyword>
<comment type="cofactor">
    <cofactor evidence="2">
        <name>Co(2+)</name>
        <dbReference type="ChEBI" id="CHEBI:48828"/>
    </cofactor>
</comment>
<keyword evidence="9" id="KW-0456">Lyase</keyword>
<evidence type="ECO:0000256" key="5">
    <source>
        <dbReference type="ARBA" id="ARBA00022723"/>
    </source>
</evidence>
<dbReference type="AlphaFoldDB" id="A0A1R3XSD8"/>
<dbReference type="Proteomes" id="UP000187181">
    <property type="component" value="Unassembled WGS sequence"/>
</dbReference>
<evidence type="ECO:0000313" key="15">
    <source>
        <dbReference type="Proteomes" id="UP000187181"/>
    </source>
</evidence>
<dbReference type="Pfam" id="PF24621">
    <property type="entry name" value="DHQS_C"/>
    <property type="match status" value="1"/>
</dbReference>
<dbReference type="CDD" id="cd08195">
    <property type="entry name" value="DHQS"/>
    <property type="match status" value="1"/>
</dbReference>
<evidence type="ECO:0000259" key="13">
    <source>
        <dbReference type="Pfam" id="PF24621"/>
    </source>
</evidence>
<evidence type="ECO:0000256" key="2">
    <source>
        <dbReference type="ARBA" id="ARBA00001941"/>
    </source>
</evidence>
<dbReference type="InterPro" id="IPR056179">
    <property type="entry name" value="DHQS_C"/>
</dbReference>
<dbReference type="PANTHER" id="PTHR43622">
    <property type="entry name" value="3-DEHYDROQUINATE SYNTHASE"/>
    <property type="match status" value="1"/>
</dbReference>
<evidence type="ECO:0000256" key="8">
    <source>
        <dbReference type="ARBA" id="ARBA00023027"/>
    </source>
</evidence>
<dbReference type="InterPro" id="IPR016037">
    <property type="entry name" value="DHQ_synth_AroB"/>
</dbReference>
<dbReference type="PIRSF" id="PIRSF001455">
    <property type="entry name" value="DHQ_synth"/>
    <property type="match status" value="1"/>
</dbReference>
<dbReference type="Pfam" id="PF01761">
    <property type="entry name" value="DHQ_synthase"/>
    <property type="match status" value="1"/>
</dbReference>
<dbReference type="EC" id="4.2.3.4" evidence="11"/>
<dbReference type="GO" id="GO:0005737">
    <property type="term" value="C:cytoplasm"/>
    <property type="evidence" value="ECO:0007669"/>
    <property type="project" value="InterPro"/>
</dbReference>
<dbReference type="GO" id="GO:0009073">
    <property type="term" value="P:aromatic amino acid family biosynthetic process"/>
    <property type="evidence" value="ECO:0007669"/>
    <property type="project" value="InterPro"/>
</dbReference>
<gene>
    <name evidence="14" type="ORF">SAMN05444128_3770</name>
</gene>
<dbReference type="InterPro" id="IPR050071">
    <property type="entry name" value="Dehydroquinate_synthase"/>
</dbReference>
<dbReference type="GO" id="GO:0009423">
    <property type="term" value="P:chorismate biosynthetic process"/>
    <property type="evidence" value="ECO:0007669"/>
    <property type="project" value="UniProtKB-UniRule"/>
</dbReference>
<evidence type="ECO:0000256" key="7">
    <source>
        <dbReference type="ARBA" id="ARBA00022833"/>
    </source>
</evidence>
<dbReference type="InterPro" id="IPR030963">
    <property type="entry name" value="DHQ_synth_fam"/>
</dbReference>
<reference evidence="15" key="1">
    <citation type="submission" date="2017-01" db="EMBL/GenBank/DDBJ databases">
        <authorList>
            <person name="Varghese N."/>
            <person name="Submissions S."/>
        </authorList>
    </citation>
    <scope>NUCLEOTIDE SEQUENCE [LARGE SCALE GENOMIC DNA]</scope>
    <source>
        <strain evidence="15">LP100</strain>
    </source>
</reference>
<dbReference type="NCBIfam" id="TIGR01357">
    <property type="entry name" value="aroB"/>
    <property type="match status" value="1"/>
</dbReference>
<keyword evidence="7" id="KW-0862">Zinc</keyword>
<evidence type="ECO:0000256" key="6">
    <source>
        <dbReference type="ARBA" id="ARBA00022741"/>
    </source>
</evidence>
<evidence type="ECO:0000313" key="14">
    <source>
        <dbReference type="EMBL" id="SIT94779.1"/>
    </source>
</evidence>
<dbReference type="GO" id="GO:0000166">
    <property type="term" value="F:nucleotide binding"/>
    <property type="evidence" value="ECO:0007669"/>
    <property type="project" value="UniProtKB-KW"/>
</dbReference>
<dbReference type="Gene3D" id="1.20.1090.10">
    <property type="entry name" value="Dehydroquinate synthase-like - alpha domain"/>
    <property type="match status" value="1"/>
</dbReference>
<dbReference type="EMBL" id="FTPP01000004">
    <property type="protein sequence ID" value="SIT94779.1"/>
    <property type="molecule type" value="Genomic_DNA"/>
</dbReference>
<accession>A0A1R3XSD8</accession>